<name>A0A1P8JUU6_9BURK</name>
<protein>
    <recommendedName>
        <fullName evidence="5">TspB protein</fullName>
    </recommendedName>
</protein>
<gene>
    <name evidence="3" type="ORF">RD110_10285</name>
</gene>
<accession>A0A1P8JUU6</accession>
<keyword evidence="4" id="KW-1185">Reference proteome</keyword>
<organism evidence="3 4">
    <name type="scientific">Rhodoferax koreensis</name>
    <dbReference type="NCBI Taxonomy" id="1842727"/>
    <lineage>
        <taxon>Bacteria</taxon>
        <taxon>Pseudomonadati</taxon>
        <taxon>Pseudomonadota</taxon>
        <taxon>Betaproteobacteria</taxon>
        <taxon>Burkholderiales</taxon>
        <taxon>Comamonadaceae</taxon>
        <taxon>Rhodoferax</taxon>
    </lineage>
</organism>
<dbReference type="STRING" id="1842727.RD110_10285"/>
<sequence>MTHAAVQTADGFEKFMVKVTENSATVGFGSGGTAVVTSAPTALGGTSGWTMAEKWGVGKLASGSAAVGQVGEVALAGGKVPVTLASTVSKAGALKAFGKAVGALAGGPLGLALFAVPAVMEAMQAAGVSSNIDPNTGYHKPAAPFKKSLSIDGYTWWANKGTPYQAQAGTACAAARQSFELSVQLYGSVYKFRQCEESGISLVAKDNPNFIAYMSAVRETSTTLETREANWDEVRPDFESADFDLASLVKAQLDAREKAQKNGIVPWPTDVESTKVTGPATIPPITETETTTRTVVGPDGITRTEEVTKTTTTTRPVTYTDEGVKVQPSATTTTTTKLTNPDGSSTTTTDTETTTKDTDKPASEDKETDLCVLHPEIIACAKLGDAPDAEQLPKAEKTVTFTPVAFQSNATCPAGVPIDYTLFGRSAHYVIPFEPLCNAASTYIRPLLLLAAALVAAGIFVGGLKA</sequence>
<reference evidence="3 4" key="1">
    <citation type="submission" date="2017-01" db="EMBL/GenBank/DDBJ databases">
        <authorList>
            <person name="Mah S.A."/>
            <person name="Swanson W.J."/>
            <person name="Moy G.W."/>
            <person name="Vacquier V.D."/>
        </authorList>
    </citation>
    <scope>NUCLEOTIDE SEQUENCE [LARGE SCALE GENOMIC DNA]</scope>
    <source>
        <strain evidence="3 4">DCY110</strain>
    </source>
</reference>
<feature type="transmembrane region" description="Helical" evidence="2">
    <location>
        <begin position="443"/>
        <end position="464"/>
    </location>
</feature>
<evidence type="ECO:0000313" key="3">
    <source>
        <dbReference type="EMBL" id="APW37527.1"/>
    </source>
</evidence>
<feature type="region of interest" description="Disordered" evidence="1">
    <location>
        <begin position="324"/>
        <end position="366"/>
    </location>
</feature>
<keyword evidence="2" id="KW-0812">Transmembrane</keyword>
<keyword evidence="2" id="KW-1133">Transmembrane helix</keyword>
<dbReference type="EMBL" id="CP019236">
    <property type="protein sequence ID" value="APW37527.1"/>
    <property type="molecule type" value="Genomic_DNA"/>
</dbReference>
<dbReference type="Pfam" id="PF05616">
    <property type="entry name" value="Neisseria_TspB"/>
    <property type="match status" value="1"/>
</dbReference>
<dbReference type="Proteomes" id="UP000186609">
    <property type="component" value="Chromosome"/>
</dbReference>
<dbReference type="InterPro" id="IPR008708">
    <property type="entry name" value="Neisseria_TspB"/>
</dbReference>
<feature type="compositionally biased region" description="Basic and acidic residues" evidence="1">
    <location>
        <begin position="353"/>
        <end position="366"/>
    </location>
</feature>
<evidence type="ECO:0000256" key="1">
    <source>
        <dbReference type="SAM" id="MobiDB-lite"/>
    </source>
</evidence>
<evidence type="ECO:0000256" key="2">
    <source>
        <dbReference type="SAM" id="Phobius"/>
    </source>
</evidence>
<dbReference type="NCBIfam" id="NF041109">
    <property type="entry name" value="VF_TspB_C_term"/>
    <property type="match status" value="1"/>
</dbReference>
<dbReference type="KEGG" id="rhy:RD110_10285"/>
<evidence type="ECO:0000313" key="4">
    <source>
        <dbReference type="Proteomes" id="UP000186609"/>
    </source>
</evidence>
<evidence type="ECO:0008006" key="5">
    <source>
        <dbReference type="Google" id="ProtNLM"/>
    </source>
</evidence>
<dbReference type="AlphaFoldDB" id="A0A1P8JUU6"/>
<proteinExistence type="predicted"/>
<keyword evidence="2" id="KW-0472">Membrane</keyword>